<dbReference type="PANTHER" id="PTHR10404:SF50">
    <property type="entry name" value="AMINOPEPTIDASE NAALADL1"/>
    <property type="match status" value="1"/>
</dbReference>
<dbReference type="GO" id="GO:0004180">
    <property type="term" value="F:carboxypeptidase activity"/>
    <property type="evidence" value="ECO:0007669"/>
    <property type="project" value="TreeGrafter"/>
</dbReference>
<dbReference type="Proteomes" id="UP001295444">
    <property type="component" value="Chromosome 12"/>
</dbReference>
<evidence type="ECO:0000256" key="2">
    <source>
        <dbReference type="SAM" id="Coils"/>
    </source>
</evidence>
<dbReference type="Gene3D" id="1.20.930.40">
    <property type="entry name" value="Transferrin receptor-like, dimerisation domain"/>
    <property type="match status" value="1"/>
</dbReference>
<reference evidence="3" key="1">
    <citation type="submission" date="2022-03" db="EMBL/GenBank/DDBJ databases">
        <authorList>
            <person name="Alioto T."/>
            <person name="Alioto T."/>
            <person name="Gomez Garrido J."/>
        </authorList>
    </citation>
    <scope>NUCLEOTIDE SEQUENCE</scope>
</reference>
<evidence type="ECO:0000313" key="4">
    <source>
        <dbReference type="Proteomes" id="UP001295444"/>
    </source>
</evidence>
<dbReference type="FunFam" id="3.40.630.10:FF:000101">
    <property type="entry name" value="N-acetylated alpha-linked acidic dipeptidase like 1"/>
    <property type="match status" value="1"/>
</dbReference>
<evidence type="ECO:0000313" key="3">
    <source>
        <dbReference type="EMBL" id="CAH2324754.1"/>
    </source>
</evidence>
<proteinExistence type="inferred from homology"/>
<dbReference type="AlphaFoldDB" id="A0AAD1TDJ3"/>
<dbReference type="SUPFAM" id="SSF47672">
    <property type="entry name" value="Transferrin receptor-like dimerisation domain"/>
    <property type="match status" value="1"/>
</dbReference>
<evidence type="ECO:0000256" key="1">
    <source>
        <dbReference type="ARBA" id="ARBA00005634"/>
    </source>
</evidence>
<sequence>MDLAYTYDTKKTSARIYPAYHTAFDTFDYASKYIDPGFTSHQTVARTAGNVLLRLSDSIILPLGARDYVELLENYYNEAEKQFLVNLNLHKISLEPLKTAINRYKTASETLEETIQNLKETDETES</sequence>
<accession>A0AAD1TDJ3</accession>
<protein>
    <submittedName>
        <fullName evidence="3">N-acetylated-alpha-linked acidic dipeptidase</fullName>
    </submittedName>
</protein>
<dbReference type="EMBL" id="OW240923">
    <property type="protein sequence ID" value="CAH2324754.1"/>
    <property type="molecule type" value="Genomic_DNA"/>
</dbReference>
<gene>
    <name evidence="3" type="ORF">PECUL_23A043819</name>
</gene>
<feature type="coiled-coil region" evidence="2">
    <location>
        <begin position="97"/>
        <end position="124"/>
    </location>
</feature>
<dbReference type="Gene3D" id="3.40.630.10">
    <property type="entry name" value="Zn peptidases"/>
    <property type="match status" value="1"/>
</dbReference>
<dbReference type="SUPFAM" id="SSF53187">
    <property type="entry name" value="Zn-dependent exopeptidases"/>
    <property type="match status" value="1"/>
</dbReference>
<comment type="similarity">
    <text evidence="1">Belongs to the peptidase M28 family. M28B subfamily.</text>
</comment>
<name>A0AAD1TDJ3_PELCU</name>
<organism evidence="3 4">
    <name type="scientific">Pelobates cultripes</name>
    <name type="common">Western spadefoot toad</name>
    <dbReference type="NCBI Taxonomy" id="61616"/>
    <lineage>
        <taxon>Eukaryota</taxon>
        <taxon>Metazoa</taxon>
        <taxon>Chordata</taxon>
        <taxon>Craniata</taxon>
        <taxon>Vertebrata</taxon>
        <taxon>Euteleostomi</taxon>
        <taxon>Amphibia</taxon>
        <taxon>Batrachia</taxon>
        <taxon>Anura</taxon>
        <taxon>Pelobatoidea</taxon>
        <taxon>Pelobatidae</taxon>
        <taxon>Pelobates</taxon>
    </lineage>
</organism>
<dbReference type="InterPro" id="IPR039373">
    <property type="entry name" value="Peptidase_M28B"/>
</dbReference>
<dbReference type="InterPro" id="IPR036757">
    <property type="entry name" value="TFR-like_dimer_dom_sf"/>
</dbReference>
<keyword evidence="4" id="KW-1185">Reference proteome</keyword>
<keyword evidence="2" id="KW-0175">Coiled coil</keyword>
<dbReference type="PANTHER" id="PTHR10404">
    <property type="entry name" value="N-ACETYLATED-ALPHA-LINKED ACIDIC DIPEPTIDASE"/>
    <property type="match status" value="1"/>
</dbReference>